<dbReference type="GeneTree" id="ENSGT00940000154551"/>
<protein>
    <submittedName>
        <fullName evidence="4">Heat shock protein family A (Hsp70) member 12A.2</fullName>
    </submittedName>
</protein>
<sequence length="355" mass="39616">MNNSDCKDGNVLVIVKNIHLGSKMGGCFLIAIDFGTAYSGYAFCVSSENSDPKPRVPKWGQEHGFNSPKTPTCILFDEHEEFKKFGYDAKMAYTKMHGADAQEHFLFENFKMELYGKNLMIKAHNGKSMSALKITAETLRYLKDHALKTIGDHTSGRQFIASDMTWILTVPAIWDASAKQFMREAATEAGLVTDLNSDSLILALEPEAASVWCKKLPSDGFISEEINNGTLEQTPGTKYMVVDCGGGTIDITVHEVLQGGTLKELHKASGNDMGGGTVDKKFKMFLREIFSDELWDDYAKDYAPELQKVMYEFSLLKGRDEDIEIACPYNLGELAKQYRSEIHVYQESKVTNSNS</sequence>
<dbReference type="GO" id="GO:0005524">
    <property type="term" value="F:ATP binding"/>
    <property type="evidence" value="ECO:0007669"/>
    <property type="project" value="UniProtKB-KW"/>
</dbReference>
<keyword evidence="2" id="KW-0547">Nucleotide-binding</keyword>
<dbReference type="CDD" id="cd10229">
    <property type="entry name" value="ASKHA_NBD_HSP70_HSPA12"/>
    <property type="match status" value="1"/>
</dbReference>
<dbReference type="AlphaFoldDB" id="A0A4W5R6H5"/>
<dbReference type="Gene3D" id="3.30.420.40">
    <property type="match status" value="1"/>
</dbReference>
<keyword evidence="5" id="KW-1185">Reference proteome</keyword>
<reference evidence="4" key="3">
    <citation type="submission" date="2025-09" db="UniProtKB">
        <authorList>
            <consortium name="Ensembl"/>
        </authorList>
    </citation>
    <scope>IDENTIFICATION</scope>
</reference>
<name>A0A4W5R6H5_9TELE</name>
<dbReference type="Pfam" id="PF00012">
    <property type="entry name" value="HSP70"/>
    <property type="match status" value="1"/>
</dbReference>
<dbReference type="Proteomes" id="UP000314982">
    <property type="component" value="Unassembled WGS sequence"/>
</dbReference>
<dbReference type="Ensembl" id="ENSHHUT00000084427.1">
    <property type="protein sequence ID" value="ENSHHUP00000081830.1"/>
    <property type="gene ID" value="ENSHHUG00000047476.1"/>
</dbReference>
<evidence type="ECO:0000256" key="2">
    <source>
        <dbReference type="ARBA" id="ARBA00022741"/>
    </source>
</evidence>
<evidence type="ECO:0000313" key="4">
    <source>
        <dbReference type="Ensembl" id="ENSHHUP00000081830.1"/>
    </source>
</evidence>
<keyword evidence="3" id="KW-0067">ATP-binding</keyword>
<organism evidence="4 5">
    <name type="scientific">Hucho hucho</name>
    <name type="common">huchen</name>
    <dbReference type="NCBI Taxonomy" id="62062"/>
    <lineage>
        <taxon>Eukaryota</taxon>
        <taxon>Metazoa</taxon>
        <taxon>Chordata</taxon>
        <taxon>Craniata</taxon>
        <taxon>Vertebrata</taxon>
        <taxon>Euteleostomi</taxon>
        <taxon>Actinopterygii</taxon>
        <taxon>Neopterygii</taxon>
        <taxon>Teleostei</taxon>
        <taxon>Protacanthopterygii</taxon>
        <taxon>Salmoniformes</taxon>
        <taxon>Salmonidae</taxon>
        <taxon>Salmoninae</taxon>
        <taxon>Hucho</taxon>
    </lineage>
</organism>
<proteinExistence type="inferred from homology"/>
<dbReference type="InterPro" id="IPR013126">
    <property type="entry name" value="Hsp_70_fam"/>
</dbReference>
<reference evidence="5" key="1">
    <citation type="submission" date="2018-06" db="EMBL/GenBank/DDBJ databases">
        <title>Genome assembly of Danube salmon.</title>
        <authorList>
            <person name="Macqueen D.J."/>
            <person name="Gundappa M.K."/>
        </authorList>
    </citation>
    <scope>NUCLEOTIDE SEQUENCE [LARGE SCALE GENOMIC DNA]</scope>
</reference>
<comment type="similarity">
    <text evidence="1">Belongs to the heat shock protein 70 family.</text>
</comment>
<evidence type="ECO:0000256" key="3">
    <source>
        <dbReference type="ARBA" id="ARBA00022840"/>
    </source>
</evidence>
<reference evidence="4" key="2">
    <citation type="submission" date="2025-08" db="UniProtKB">
        <authorList>
            <consortium name="Ensembl"/>
        </authorList>
    </citation>
    <scope>IDENTIFICATION</scope>
</reference>
<accession>A0A4W5R6H5</accession>
<evidence type="ECO:0000256" key="1">
    <source>
        <dbReference type="ARBA" id="ARBA00007381"/>
    </source>
</evidence>
<evidence type="ECO:0000313" key="5">
    <source>
        <dbReference type="Proteomes" id="UP000314982"/>
    </source>
</evidence>
<dbReference type="GO" id="GO:0140662">
    <property type="term" value="F:ATP-dependent protein folding chaperone"/>
    <property type="evidence" value="ECO:0007669"/>
    <property type="project" value="InterPro"/>
</dbReference>
<dbReference type="PANTHER" id="PTHR14187:SF5">
    <property type="entry name" value="HEAT SHOCK 70 KDA PROTEIN 12A"/>
    <property type="match status" value="1"/>
</dbReference>
<dbReference type="InterPro" id="IPR043129">
    <property type="entry name" value="ATPase_NBD"/>
</dbReference>
<dbReference type="SUPFAM" id="SSF53067">
    <property type="entry name" value="Actin-like ATPase domain"/>
    <property type="match status" value="2"/>
</dbReference>
<dbReference type="PANTHER" id="PTHR14187">
    <property type="entry name" value="ALPHA KINASE/ELONGATION FACTOR 2 KINASE"/>
    <property type="match status" value="1"/>
</dbReference>